<dbReference type="GO" id="GO:0017119">
    <property type="term" value="C:Golgi transport complex"/>
    <property type="evidence" value="ECO:0007669"/>
    <property type="project" value="TreeGrafter"/>
</dbReference>
<dbReference type="Pfam" id="PF08318">
    <property type="entry name" value="COG4_m"/>
    <property type="match status" value="1"/>
</dbReference>
<sequence>MLSINNENKQNQPDESRLAVVHSDSLTMLLEGVARIFEVHQPLVETYYGPEYVLTLAEVLQEQCDEEASHILDQFVQNRKFNVKYKLIDKYGRSSTAKINEKIDLLELDQVLSEVALLQTRTELYFRFIKRRVANGLRVTAQNFVEKSSVTEKVPNKEKIIILEKLVRECRLGCRVQELIGRYILMEEFYTRETLSKAVELNAGGDDAGSLVDDVFYVVRKSVQRASSSSNVDCLCAVVNNACALLETDFYHLLQQKLKNGYPAAGSLAEAYTTATAYVSVVHQGKIPAPYGTDSAEKARSDFLATLNAVDSAAECIKGLKETLTHEIEQNFQQSSLSGDEFSIQETRQMTAKVDNCCSQLVDLAAKFENLAFSACDQLMNVAAKQRLKLIAERFADYSHILDENQFNEYEASDPFMEYFVTTLDSLLETFRKNLSDNNYDQFFKFVADETAKQLEKTIFKCSFNRLGALLFDKQVRELTAYYSGHHFSGGGGFAVREKFSRLTQTASILNVDTLSEAKEFYQSSSTVAWRLSAQDVKKILQMRQDFGSDENTMSDVPKPAKVERTSRFCSQDGFWGKRAAIVCKNVQLARPNSSTKTGHGFLISWDDDEAETNFKKLQCGRMVSERCDDVLNEFSTPFIEKPELGDDE</sequence>
<evidence type="ECO:0000259" key="1">
    <source>
        <dbReference type="SMART" id="SM00762"/>
    </source>
</evidence>
<accession>A0A915JXX6</accession>
<evidence type="ECO:0000313" key="3">
    <source>
        <dbReference type="WBParaSite" id="nRc.2.0.1.t30552-RA"/>
    </source>
</evidence>
<dbReference type="GO" id="GO:0007030">
    <property type="term" value="P:Golgi organization"/>
    <property type="evidence" value="ECO:0007669"/>
    <property type="project" value="TreeGrafter"/>
</dbReference>
<name>A0A915JXX6_ROMCU</name>
<dbReference type="AlphaFoldDB" id="A0A915JXX6"/>
<evidence type="ECO:0000313" key="2">
    <source>
        <dbReference type="Proteomes" id="UP000887565"/>
    </source>
</evidence>
<dbReference type="PANTHER" id="PTHR24016:SF0">
    <property type="entry name" value="CONSERVED OLIGOMERIC GOLGI COMPLEX SUBUNIT 4"/>
    <property type="match status" value="1"/>
</dbReference>
<dbReference type="PANTHER" id="PTHR24016">
    <property type="entry name" value="CONSERVED OLIGOMERIC GOLGI COMPLEX SUBUNIT 4"/>
    <property type="match status" value="1"/>
</dbReference>
<dbReference type="Pfam" id="PF20662">
    <property type="entry name" value="COG4_C"/>
    <property type="match status" value="1"/>
</dbReference>
<dbReference type="GO" id="GO:0006890">
    <property type="term" value="P:retrograde vesicle-mediated transport, Golgi to endoplasmic reticulum"/>
    <property type="evidence" value="ECO:0007669"/>
    <property type="project" value="TreeGrafter"/>
</dbReference>
<dbReference type="InterPro" id="IPR013167">
    <property type="entry name" value="COG4_M"/>
</dbReference>
<dbReference type="OMA" id="RASECQQ"/>
<dbReference type="Gene3D" id="1.20.58.1970">
    <property type="match status" value="1"/>
</dbReference>
<dbReference type="SMART" id="SM00762">
    <property type="entry name" value="Cog4"/>
    <property type="match status" value="1"/>
</dbReference>
<dbReference type="Proteomes" id="UP000887565">
    <property type="component" value="Unplaced"/>
</dbReference>
<feature type="domain" description="COG4 transport protein middle alpha-helical bundle" evidence="1">
    <location>
        <begin position="4"/>
        <end position="259"/>
    </location>
</feature>
<protein>
    <submittedName>
        <fullName evidence="3">Conserved oligomeric Golgi complex subunit 4</fullName>
    </submittedName>
</protein>
<reference evidence="3" key="1">
    <citation type="submission" date="2022-11" db="UniProtKB">
        <authorList>
            <consortium name="WormBaseParasite"/>
        </authorList>
    </citation>
    <scope>IDENTIFICATION</scope>
</reference>
<dbReference type="WBParaSite" id="nRc.2.0.1.t30552-RA">
    <property type="protein sequence ID" value="nRc.2.0.1.t30552-RA"/>
    <property type="gene ID" value="nRc.2.0.1.g30552"/>
</dbReference>
<proteinExistence type="predicted"/>
<dbReference type="InterPro" id="IPR048684">
    <property type="entry name" value="COG4_C"/>
</dbReference>
<dbReference type="InterPro" id="IPR048682">
    <property type="entry name" value="COG4"/>
</dbReference>
<organism evidence="2 3">
    <name type="scientific">Romanomermis culicivorax</name>
    <name type="common">Nematode worm</name>
    <dbReference type="NCBI Taxonomy" id="13658"/>
    <lineage>
        <taxon>Eukaryota</taxon>
        <taxon>Metazoa</taxon>
        <taxon>Ecdysozoa</taxon>
        <taxon>Nematoda</taxon>
        <taxon>Enoplea</taxon>
        <taxon>Dorylaimia</taxon>
        <taxon>Mermithida</taxon>
        <taxon>Mermithoidea</taxon>
        <taxon>Mermithidae</taxon>
        <taxon>Romanomermis</taxon>
    </lineage>
</organism>
<keyword evidence="2" id="KW-1185">Reference proteome</keyword>
<dbReference type="Gene3D" id="1.10.287.1060">
    <property type="entry name" value="ESAT-6-like"/>
    <property type="match status" value="1"/>
</dbReference>